<sequence length="78" mass="8613">MQHATILNCLDPAIGMKGKHDRTSITATSLEAQNGFAVYLSLTLLLAHQHPFVRSSLELLDLISKLLLKSRIILFNLG</sequence>
<accession>A0ACC2ST09</accession>
<comment type="caution">
    <text evidence="1">The sequence shown here is derived from an EMBL/GenBank/DDBJ whole genome shotgun (WGS) entry which is preliminary data.</text>
</comment>
<proteinExistence type="predicted"/>
<organism evidence="1 2">
    <name type="scientific">Entomophthora muscae</name>
    <dbReference type="NCBI Taxonomy" id="34485"/>
    <lineage>
        <taxon>Eukaryota</taxon>
        <taxon>Fungi</taxon>
        <taxon>Fungi incertae sedis</taxon>
        <taxon>Zoopagomycota</taxon>
        <taxon>Entomophthoromycotina</taxon>
        <taxon>Entomophthoromycetes</taxon>
        <taxon>Entomophthorales</taxon>
        <taxon>Entomophthoraceae</taxon>
        <taxon>Entomophthora</taxon>
    </lineage>
</organism>
<dbReference type="Proteomes" id="UP001165960">
    <property type="component" value="Unassembled WGS sequence"/>
</dbReference>
<dbReference type="EMBL" id="QTSX02004345">
    <property type="protein sequence ID" value="KAJ9065493.1"/>
    <property type="molecule type" value="Genomic_DNA"/>
</dbReference>
<reference evidence="1" key="1">
    <citation type="submission" date="2022-04" db="EMBL/GenBank/DDBJ databases">
        <title>Genome of the entomopathogenic fungus Entomophthora muscae.</title>
        <authorList>
            <person name="Elya C."/>
            <person name="Lovett B.R."/>
            <person name="Lee E."/>
            <person name="Macias A.M."/>
            <person name="Hajek A.E."/>
            <person name="De Bivort B.L."/>
            <person name="Kasson M.T."/>
            <person name="De Fine Licht H.H."/>
            <person name="Stajich J.E."/>
        </authorList>
    </citation>
    <scope>NUCLEOTIDE SEQUENCE</scope>
    <source>
        <strain evidence="1">Berkeley</strain>
    </source>
</reference>
<protein>
    <submittedName>
        <fullName evidence="1">Uncharacterized protein</fullName>
    </submittedName>
</protein>
<name>A0ACC2ST09_9FUNG</name>
<evidence type="ECO:0000313" key="2">
    <source>
        <dbReference type="Proteomes" id="UP001165960"/>
    </source>
</evidence>
<gene>
    <name evidence="1" type="ORF">DSO57_1019081</name>
</gene>
<evidence type="ECO:0000313" key="1">
    <source>
        <dbReference type="EMBL" id="KAJ9065493.1"/>
    </source>
</evidence>
<keyword evidence="2" id="KW-1185">Reference proteome</keyword>